<dbReference type="AlphaFoldDB" id="A0A5N6PFP4"/>
<keyword evidence="1" id="KW-1133">Transmembrane helix</keyword>
<sequence length="206" mass="22878">MTVLISASIRIIKVYCCLVVTNNAQLYIIGFKVNKDAKRKARAKELKLLRKATVKKAKEGVPCSHQGTHWISNGVSGALVLVIGSLLVVTFGQMVKASVEEKLRSHPFAKVSKTFSDDIPVSSSPAEFLEHDTGIVMLTLPESSDEYHTPPDHLCRSETSSIEGQILHQQILQLLTPETGMMTVSLMNRLIRLVNRLIRLVMTTKR</sequence>
<name>A0A5N6PFP4_9ASTR</name>
<reference evidence="2 3" key="1">
    <citation type="submission" date="2019-05" db="EMBL/GenBank/DDBJ databases">
        <title>Mikania micrantha, genome provides insights into the molecular mechanism of rapid growth.</title>
        <authorList>
            <person name="Liu B."/>
        </authorList>
    </citation>
    <scope>NUCLEOTIDE SEQUENCE [LARGE SCALE GENOMIC DNA]</scope>
    <source>
        <strain evidence="2">NLD-2019</strain>
        <tissue evidence="2">Leaf</tissue>
    </source>
</reference>
<evidence type="ECO:0000313" key="2">
    <source>
        <dbReference type="EMBL" id="KAD6453158.1"/>
    </source>
</evidence>
<proteinExistence type="predicted"/>
<evidence type="ECO:0000313" key="3">
    <source>
        <dbReference type="Proteomes" id="UP000326396"/>
    </source>
</evidence>
<comment type="caution">
    <text evidence="2">The sequence shown here is derived from an EMBL/GenBank/DDBJ whole genome shotgun (WGS) entry which is preliminary data.</text>
</comment>
<keyword evidence="1" id="KW-0812">Transmembrane</keyword>
<keyword evidence="1" id="KW-0472">Membrane</keyword>
<dbReference type="Proteomes" id="UP000326396">
    <property type="component" value="Linkage Group LG12"/>
</dbReference>
<dbReference type="EMBL" id="SZYD01000004">
    <property type="protein sequence ID" value="KAD6453158.1"/>
    <property type="molecule type" value="Genomic_DNA"/>
</dbReference>
<gene>
    <name evidence="2" type="ORF">E3N88_07863</name>
</gene>
<feature type="transmembrane region" description="Helical" evidence="1">
    <location>
        <begin position="75"/>
        <end position="95"/>
    </location>
</feature>
<accession>A0A5N6PFP4</accession>
<protein>
    <submittedName>
        <fullName evidence="2">Uncharacterized protein</fullName>
    </submittedName>
</protein>
<keyword evidence="3" id="KW-1185">Reference proteome</keyword>
<organism evidence="2 3">
    <name type="scientific">Mikania micrantha</name>
    <name type="common">bitter vine</name>
    <dbReference type="NCBI Taxonomy" id="192012"/>
    <lineage>
        <taxon>Eukaryota</taxon>
        <taxon>Viridiplantae</taxon>
        <taxon>Streptophyta</taxon>
        <taxon>Embryophyta</taxon>
        <taxon>Tracheophyta</taxon>
        <taxon>Spermatophyta</taxon>
        <taxon>Magnoliopsida</taxon>
        <taxon>eudicotyledons</taxon>
        <taxon>Gunneridae</taxon>
        <taxon>Pentapetalae</taxon>
        <taxon>asterids</taxon>
        <taxon>campanulids</taxon>
        <taxon>Asterales</taxon>
        <taxon>Asteraceae</taxon>
        <taxon>Asteroideae</taxon>
        <taxon>Heliantheae alliance</taxon>
        <taxon>Eupatorieae</taxon>
        <taxon>Mikania</taxon>
    </lineage>
</organism>
<evidence type="ECO:0000256" key="1">
    <source>
        <dbReference type="SAM" id="Phobius"/>
    </source>
</evidence>